<reference evidence="2 3" key="1">
    <citation type="submission" date="2014-03" db="EMBL/GenBank/DDBJ databases">
        <title>Bradyrhizobium valentinum sp. nov., isolated from effective nodules of Lupinus mariae-josephae, a lupine endemic of basic-lime soils in Eastern Spain.</title>
        <authorList>
            <person name="Duran D."/>
            <person name="Rey L."/>
            <person name="Navarro A."/>
            <person name="Busquets A."/>
            <person name="Imperial J."/>
            <person name="Ruiz-Argueso T."/>
        </authorList>
    </citation>
    <scope>NUCLEOTIDE SEQUENCE [LARGE SCALE GENOMIC DNA]</scope>
    <source>
        <strain evidence="2 3">PAC68</strain>
    </source>
</reference>
<feature type="transmembrane region" description="Helical" evidence="1">
    <location>
        <begin position="195"/>
        <end position="211"/>
    </location>
</feature>
<evidence type="ECO:0000256" key="1">
    <source>
        <dbReference type="SAM" id="Phobius"/>
    </source>
</evidence>
<proteinExistence type="predicted"/>
<evidence type="ECO:0000313" key="3">
    <source>
        <dbReference type="Proteomes" id="UP000050863"/>
    </source>
</evidence>
<feature type="transmembrane region" description="Helical" evidence="1">
    <location>
        <begin position="128"/>
        <end position="150"/>
    </location>
</feature>
<feature type="transmembrane region" description="Helical" evidence="1">
    <location>
        <begin position="171"/>
        <end position="189"/>
    </location>
</feature>
<keyword evidence="1" id="KW-1133">Transmembrane helix</keyword>
<name>A0A0R3M4E8_9BRAD</name>
<feature type="transmembrane region" description="Helical" evidence="1">
    <location>
        <begin position="68"/>
        <end position="91"/>
    </location>
</feature>
<gene>
    <name evidence="2" type="ORF">CQ12_28590</name>
</gene>
<feature type="transmembrane region" description="Helical" evidence="1">
    <location>
        <begin position="329"/>
        <end position="348"/>
    </location>
</feature>
<dbReference type="EMBL" id="LLXZ01000010">
    <property type="protein sequence ID" value="KRR14828.1"/>
    <property type="molecule type" value="Genomic_DNA"/>
</dbReference>
<dbReference type="AlphaFoldDB" id="A0A0R3M4E8"/>
<accession>A0A0R3M4E8</accession>
<feature type="transmembrane region" description="Helical" evidence="1">
    <location>
        <begin position="284"/>
        <end position="309"/>
    </location>
</feature>
<organism evidence="2 3">
    <name type="scientific">Bradyrhizobium jicamae</name>
    <dbReference type="NCBI Taxonomy" id="280332"/>
    <lineage>
        <taxon>Bacteria</taxon>
        <taxon>Pseudomonadati</taxon>
        <taxon>Pseudomonadota</taxon>
        <taxon>Alphaproteobacteria</taxon>
        <taxon>Hyphomicrobiales</taxon>
        <taxon>Nitrobacteraceae</taxon>
        <taxon>Bradyrhizobium</taxon>
    </lineage>
</organism>
<protein>
    <submittedName>
        <fullName evidence="2">Uncharacterized protein</fullName>
    </submittedName>
</protein>
<keyword evidence="1" id="KW-0472">Membrane</keyword>
<dbReference type="Proteomes" id="UP000050863">
    <property type="component" value="Unassembled WGS sequence"/>
</dbReference>
<keyword evidence="1" id="KW-0812">Transmembrane</keyword>
<evidence type="ECO:0000313" key="2">
    <source>
        <dbReference type="EMBL" id="KRR14828.1"/>
    </source>
</evidence>
<comment type="caution">
    <text evidence="2">The sequence shown here is derived from an EMBL/GenBank/DDBJ whole genome shotgun (WGS) entry which is preliminary data.</text>
</comment>
<keyword evidence="3" id="KW-1185">Reference proteome</keyword>
<sequence>MSKSRATGTAITTLLFCSAFQFFHSIGNAFETHPLAAYLLLEATLAMLIAIAMLTISTELASGKLRPLDLFFFLFPFTWLLLGSGFAWLAFDQPPIYGLSEERRILTFLYWFVLDPVRRKFGLTVSDLLLSLTLCASIYLVTAIGLQLAVPELLSGRALPDLDTRRLRMSSAGDCFAISFIIGVAGSLVSPRRTTYLVAAIVGLVGLVQVAQSRQLTLAAAITVLVLIFLLRPLWAMVVGLITIVAFLGTLSIRGPVVFSQILDTLLPNISEFFGSNLSDNPRINTLAIIANSLSENYFLGLGAVSLLYDGGLARLYGRNFFINDVGVMGEAFRVGLFYAIFVCAYAAMALRPWQRIDRMEHRSLVLGVYILYFLQAPTNGFFYRFGFVHAFLLLLMTAAGQHRKPSSAYLASPQPAASIR</sequence>
<feature type="transmembrane region" description="Helical" evidence="1">
    <location>
        <begin position="35"/>
        <end position="56"/>
    </location>
</feature>